<dbReference type="Proteomes" id="UP000290289">
    <property type="component" value="Chromosome 15"/>
</dbReference>
<name>A0A498HSG5_MALDO</name>
<sequence>MYGLTRKDMIKNKCFGHVNRIPTNALVRKCDYGKRGRIRLKKTLKETIRKYIEYYLDFTQNQIQLCSKIYMVNFT</sequence>
<gene>
    <name evidence="1" type="ORF">DVH24_012101</name>
</gene>
<reference evidence="1 2" key="1">
    <citation type="submission" date="2018-10" db="EMBL/GenBank/DDBJ databases">
        <title>A high-quality apple genome assembly.</title>
        <authorList>
            <person name="Hu J."/>
        </authorList>
    </citation>
    <scope>NUCLEOTIDE SEQUENCE [LARGE SCALE GENOMIC DNA]</scope>
    <source>
        <strain evidence="2">cv. HFTH1</strain>
        <tissue evidence="1">Young leaf</tissue>
    </source>
</reference>
<protein>
    <submittedName>
        <fullName evidence="1">Uncharacterized protein</fullName>
    </submittedName>
</protein>
<organism evidence="1 2">
    <name type="scientific">Malus domestica</name>
    <name type="common">Apple</name>
    <name type="synonym">Pyrus malus</name>
    <dbReference type="NCBI Taxonomy" id="3750"/>
    <lineage>
        <taxon>Eukaryota</taxon>
        <taxon>Viridiplantae</taxon>
        <taxon>Streptophyta</taxon>
        <taxon>Embryophyta</taxon>
        <taxon>Tracheophyta</taxon>
        <taxon>Spermatophyta</taxon>
        <taxon>Magnoliopsida</taxon>
        <taxon>eudicotyledons</taxon>
        <taxon>Gunneridae</taxon>
        <taxon>Pentapetalae</taxon>
        <taxon>rosids</taxon>
        <taxon>fabids</taxon>
        <taxon>Rosales</taxon>
        <taxon>Rosaceae</taxon>
        <taxon>Amygdaloideae</taxon>
        <taxon>Maleae</taxon>
        <taxon>Malus</taxon>
    </lineage>
</organism>
<dbReference type="EMBL" id="RDQH01000341">
    <property type="protein sequence ID" value="RXH72417.1"/>
    <property type="molecule type" value="Genomic_DNA"/>
</dbReference>
<accession>A0A498HSG5</accession>
<dbReference type="AlphaFoldDB" id="A0A498HSG5"/>
<comment type="caution">
    <text evidence="1">The sequence shown here is derived from an EMBL/GenBank/DDBJ whole genome shotgun (WGS) entry which is preliminary data.</text>
</comment>
<proteinExistence type="predicted"/>
<keyword evidence="2" id="KW-1185">Reference proteome</keyword>
<evidence type="ECO:0000313" key="2">
    <source>
        <dbReference type="Proteomes" id="UP000290289"/>
    </source>
</evidence>
<evidence type="ECO:0000313" key="1">
    <source>
        <dbReference type="EMBL" id="RXH72417.1"/>
    </source>
</evidence>